<reference evidence="1" key="1">
    <citation type="journal article" date="2019" name="bioRxiv">
        <title>The Genome of the Zebra Mussel, Dreissena polymorpha: A Resource for Invasive Species Research.</title>
        <authorList>
            <person name="McCartney M.A."/>
            <person name="Auch B."/>
            <person name="Kono T."/>
            <person name="Mallez S."/>
            <person name="Zhang Y."/>
            <person name="Obille A."/>
            <person name="Becker A."/>
            <person name="Abrahante J.E."/>
            <person name="Garbe J."/>
            <person name="Badalamenti J.P."/>
            <person name="Herman A."/>
            <person name="Mangelson H."/>
            <person name="Liachko I."/>
            <person name="Sullivan S."/>
            <person name="Sone E.D."/>
            <person name="Koren S."/>
            <person name="Silverstein K.A.T."/>
            <person name="Beckman K.B."/>
            <person name="Gohl D.M."/>
        </authorList>
    </citation>
    <scope>NUCLEOTIDE SEQUENCE</scope>
    <source>
        <strain evidence="1">Duluth1</strain>
        <tissue evidence="1">Whole animal</tissue>
    </source>
</reference>
<dbReference type="Proteomes" id="UP000828390">
    <property type="component" value="Unassembled WGS sequence"/>
</dbReference>
<organism evidence="1 2">
    <name type="scientific">Dreissena polymorpha</name>
    <name type="common">Zebra mussel</name>
    <name type="synonym">Mytilus polymorpha</name>
    <dbReference type="NCBI Taxonomy" id="45954"/>
    <lineage>
        <taxon>Eukaryota</taxon>
        <taxon>Metazoa</taxon>
        <taxon>Spiralia</taxon>
        <taxon>Lophotrochozoa</taxon>
        <taxon>Mollusca</taxon>
        <taxon>Bivalvia</taxon>
        <taxon>Autobranchia</taxon>
        <taxon>Heteroconchia</taxon>
        <taxon>Euheterodonta</taxon>
        <taxon>Imparidentia</taxon>
        <taxon>Neoheterodontei</taxon>
        <taxon>Myida</taxon>
        <taxon>Dreissenoidea</taxon>
        <taxon>Dreissenidae</taxon>
        <taxon>Dreissena</taxon>
    </lineage>
</organism>
<proteinExistence type="predicted"/>
<name>A0A9D4CG12_DREPO</name>
<evidence type="ECO:0000313" key="2">
    <source>
        <dbReference type="Proteomes" id="UP000828390"/>
    </source>
</evidence>
<evidence type="ECO:0000313" key="1">
    <source>
        <dbReference type="EMBL" id="KAH3723591.1"/>
    </source>
</evidence>
<accession>A0A9D4CG12</accession>
<dbReference type="AlphaFoldDB" id="A0A9D4CG12"/>
<protein>
    <submittedName>
        <fullName evidence="1">Uncharacterized protein</fullName>
    </submittedName>
</protein>
<dbReference type="EMBL" id="JAIWYP010000012">
    <property type="protein sequence ID" value="KAH3723591.1"/>
    <property type="molecule type" value="Genomic_DNA"/>
</dbReference>
<comment type="caution">
    <text evidence="1">The sequence shown here is derived from an EMBL/GenBank/DDBJ whole genome shotgun (WGS) entry which is preliminary data.</text>
</comment>
<gene>
    <name evidence="1" type="ORF">DPMN_049382</name>
</gene>
<sequence>MFRNSLEDEASSVLNNARASGTIPSRCVAWNFRYRKATCPNSKTTSKMEQTLERALAATCLAR</sequence>
<keyword evidence="2" id="KW-1185">Reference proteome</keyword>
<reference evidence="1" key="2">
    <citation type="submission" date="2020-11" db="EMBL/GenBank/DDBJ databases">
        <authorList>
            <person name="McCartney M.A."/>
            <person name="Auch B."/>
            <person name="Kono T."/>
            <person name="Mallez S."/>
            <person name="Becker A."/>
            <person name="Gohl D.M."/>
            <person name="Silverstein K.A.T."/>
            <person name="Koren S."/>
            <person name="Bechman K.B."/>
            <person name="Herman A."/>
            <person name="Abrahante J.E."/>
            <person name="Garbe J."/>
        </authorList>
    </citation>
    <scope>NUCLEOTIDE SEQUENCE</scope>
    <source>
        <strain evidence="1">Duluth1</strain>
        <tissue evidence="1">Whole animal</tissue>
    </source>
</reference>